<protein>
    <recommendedName>
        <fullName evidence="3">Aminotransferase</fullName>
        <ecNumber evidence="3">2.6.1.-</ecNumber>
    </recommendedName>
</protein>
<keyword evidence="3" id="KW-0032">Aminotransferase</keyword>
<evidence type="ECO:0000259" key="4">
    <source>
        <dbReference type="Pfam" id="PF00155"/>
    </source>
</evidence>
<dbReference type="PANTHER" id="PTHR42885:SF1">
    <property type="entry name" value="THREONINE-PHOSPHATE DECARBOXYLASE"/>
    <property type="match status" value="1"/>
</dbReference>
<comment type="caution">
    <text evidence="5">The sequence shown here is derived from an EMBL/GenBank/DDBJ whole genome shotgun (WGS) entry which is preliminary data.</text>
</comment>
<dbReference type="InterPro" id="IPR004839">
    <property type="entry name" value="Aminotransferase_I/II_large"/>
</dbReference>
<dbReference type="InterPro" id="IPR015424">
    <property type="entry name" value="PyrdxlP-dep_Trfase"/>
</dbReference>
<feature type="domain" description="Aminotransferase class I/classII large" evidence="4">
    <location>
        <begin position="25"/>
        <end position="341"/>
    </location>
</feature>
<evidence type="ECO:0000313" key="6">
    <source>
        <dbReference type="Proteomes" id="UP000616608"/>
    </source>
</evidence>
<dbReference type="Proteomes" id="UP000616608">
    <property type="component" value="Unassembled WGS sequence"/>
</dbReference>
<dbReference type="Gene3D" id="3.90.1150.10">
    <property type="entry name" value="Aspartate Aminotransferase, domain 1"/>
    <property type="match status" value="1"/>
</dbReference>
<dbReference type="GO" id="GO:0030170">
    <property type="term" value="F:pyridoxal phosphate binding"/>
    <property type="evidence" value="ECO:0007669"/>
    <property type="project" value="InterPro"/>
</dbReference>
<proteinExistence type="inferred from homology"/>
<evidence type="ECO:0000256" key="3">
    <source>
        <dbReference type="RuleBase" id="RU000481"/>
    </source>
</evidence>
<dbReference type="PROSITE" id="PS00105">
    <property type="entry name" value="AA_TRANSFER_CLASS_1"/>
    <property type="match status" value="1"/>
</dbReference>
<keyword evidence="2" id="KW-0663">Pyridoxal phosphate</keyword>
<dbReference type="InterPro" id="IPR004838">
    <property type="entry name" value="NHTrfase_class1_PyrdxlP-BS"/>
</dbReference>
<dbReference type="GO" id="GO:0008483">
    <property type="term" value="F:transaminase activity"/>
    <property type="evidence" value="ECO:0007669"/>
    <property type="project" value="UniProtKB-KW"/>
</dbReference>
<dbReference type="InterPro" id="IPR015422">
    <property type="entry name" value="PyrdxlP-dep_Trfase_small"/>
</dbReference>
<reference evidence="5" key="2">
    <citation type="submission" date="2020-09" db="EMBL/GenBank/DDBJ databases">
        <authorList>
            <person name="Sun Q."/>
            <person name="Zhou Y."/>
        </authorList>
    </citation>
    <scope>NUCLEOTIDE SEQUENCE</scope>
    <source>
        <strain evidence="5">CGMCC 1.15760</strain>
    </source>
</reference>
<dbReference type="Gene3D" id="3.40.640.10">
    <property type="entry name" value="Type I PLP-dependent aspartate aminotransferase-like (Major domain)"/>
    <property type="match status" value="1"/>
</dbReference>
<comment type="similarity">
    <text evidence="3">Belongs to the class-I pyridoxal-phosphate-dependent aminotransferase family.</text>
</comment>
<keyword evidence="6" id="KW-1185">Reference proteome</keyword>
<evidence type="ECO:0000256" key="1">
    <source>
        <dbReference type="ARBA" id="ARBA00001933"/>
    </source>
</evidence>
<dbReference type="EMBL" id="BMJT01000011">
    <property type="protein sequence ID" value="GGG31551.1"/>
    <property type="molecule type" value="Genomic_DNA"/>
</dbReference>
<dbReference type="Pfam" id="PF00155">
    <property type="entry name" value="Aminotran_1_2"/>
    <property type="match status" value="1"/>
</dbReference>
<keyword evidence="3" id="KW-0808">Transferase</keyword>
<dbReference type="SUPFAM" id="SSF53383">
    <property type="entry name" value="PLP-dependent transferases"/>
    <property type="match status" value="1"/>
</dbReference>
<dbReference type="EC" id="2.6.1.-" evidence="3"/>
<sequence>MLPSHGANPHYVYEALQMTPPQTIYDFSENVNVFGPPPQIIKRFPQYVDLVKRYPDPLGEPFLSAIAHHHNVPRQQVVLGNGASEIFSLLARRYANKNVLLIEPTFAEYAATLQANHVTITQLIVTDVLTWELPITAIQEQLPHMAAIYLCIPNNPTGAYPAREQIQAVITMAAQHGCEVVIDEAFLDWYDDTKTYIHQFNHVIVVRSMTKMYAIPGIRLGYAIAHDNVINALKQQAPHWHVNAIALAIGTACLQETQYVEQARQYARLHVQQLQKALTTYGCKVTNSVTNYVCFKPPDAKALFYFALREGIVLRHTENFVGLNGEWLRIGIKDEQSMAKLYAMLDRWFQK</sequence>
<dbReference type="InterPro" id="IPR015421">
    <property type="entry name" value="PyrdxlP-dep_Trfase_major"/>
</dbReference>
<dbReference type="RefSeq" id="WP_229704257.1">
    <property type="nucleotide sequence ID" value="NZ_BMJT01000011.1"/>
</dbReference>
<comment type="cofactor">
    <cofactor evidence="1 3">
        <name>pyridoxal 5'-phosphate</name>
        <dbReference type="ChEBI" id="CHEBI:597326"/>
    </cofactor>
</comment>
<dbReference type="CDD" id="cd00609">
    <property type="entry name" value="AAT_like"/>
    <property type="match status" value="1"/>
</dbReference>
<gene>
    <name evidence="5" type="primary">cobD</name>
    <name evidence="5" type="ORF">GCM10007425_27720</name>
</gene>
<reference evidence="5" key="1">
    <citation type="journal article" date="2014" name="Int. J. Syst. Evol. Microbiol.">
        <title>Complete genome sequence of Corynebacterium casei LMG S-19264T (=DSM 44701T), isolated from a smear-ripened cheese.</title>
        <authorList>
            <consortium name="US DOE Joint Genome Institute (JGI-PGF)"/>
            <person name="Walter F."/>
            <person name="Albersmeier A."/>
            <person name="Kalinowski J."/>
            <person name="Ruckert C."/>
        </authorList>
    </citation>
    <scope>NUCLEOTIDE SEQUENCE</scope>
    <source>
        <strain evidence="5">CGMCC 1.15760</strain>
    </source>
</reference>
<name>A0A917LJI8_9BACI</name>
<evidence type="ECO:0000256" key="2">
    <source>
        <dbReference type="ARBA" id="ARBA00022898"/>
    </source>
</evidence>
<accession>A0A917LJI8</accession>
<dbReference type="PANTHER" id="PTHR42885">
    <property type="entry name" value="HISTIDINOL-PHOSPHATE AMINOTRANSFERASE-RELATED"/>
    <property type="match status" value="1"/>
</dbReference>
<dbReference type="AlphaFoldDB" id="A0A917LJI8"/>
<organism evidence="5 6">
    <name type="scientific">Lysinibacillus alkalisoli</name>
    <dbReference type="NCBI Taxonomy" id="1911548"/>
    <lineage>
        <taxon>Bacteria</taxon>
        <taxon>Bacillati</taxon>
        <taxon>Bacillota</taxon>
        <taxon>Bacilli</taxon>
        <taxon>Bacillales</taxon>
        <taxon>Bacillaceae</taxon>
        <taxon>Lysinibacillus</taxon>
    </lineage>
</organism>
<evidence type="ECO:0000313" key="5">
    <source>
        <dbReference type="EMBL" id="GGG31551.1"/>
    </source>
</evidence>